<protein>
    <submittedName>
        <fullName evidence="2">Uncharacterized protein</fullName>
    </submittedName>
</protein>
<evidence type="ECO:0000313" key="2">
    <source>
        <dbReference type="EMBL" id="CDW90336.1"/>
    </source>
</evidence>
<dbReference type="EMBL" id="CCKQ01018379">
    <property type="protein sequence ID" value="CDW90336.1"/>
    <property type="molecule type" value="Genomic_DNA"/>
</dbReference>
<evidence type="ECO:0000313" key="3">
    <source>
        <dbReference type="Proteomes" id="UP000039865"/>
    </source>
</evidence>
<accession>A0A078B7Y9</accession>
<feature type="region of interest" description="Disordered" evidence="1">
    <location>
        <begin position="1"/>
        <end position="25"/>
    </location>
</feature>
<sequence length="235" mass="27636">MPPKQSLENQEHPHCIQRKQKSIKKPTQKWMSIDQYAKLTKRAIRVQMRSIQKDFSVQKDQNNNKQYLRESNQKLLTSFFQFKNQTSLSDFDKSKASTAHSEISQTDCQSIQNNQLFSQQTILKQKKKILRVVKKQKKKFNLLKLKPLRKGGRTQVFILLKEKNLGFSKAIQNRFKKLEQKTHQGVDQDVDTDEENLIGQTDQLKEQVQNAILNFQKEANAIEQINNLMEIYSQK</sequence>
<organism evidence="2 3">
    <name type="scientific">Stylonychia lemnae</name>
    <name type="common">Ciliate</name>
    <dbReference type="NCBI Taxonomy" id="5949"/>
    <lineage>
        <taxon>Eukaryota</taxon>
        <taxon>Sar</taxon>
        <taxon>Alveolata</taxon>
        <taxon>Ciliophora</taxon>
        <taxon>Intramacronucleata</taxon>
        <taxon>Spirotrichea</taxon>
        <taxon>Stichotrichia</taxon>
        <taxon>Sporadotrichida</taxon>
        <taxon>Oxytrichidae</taxon>
        <taxon>Stylonychinae</taxon>
        <taxon>Stylonychia</taxon>
    </lineage>
</organism>
<dbReference type="Proteomes" id="UP000039865">
    <property type="component" value="Unassembled WGS sequence"/>
</dbReference>
<dbReference type="InParanoid" id="A0A078B7Y9"/>
<name>A0A078B7Y9_STYLE</name>
<evidence type="ECO:0000256" key="1">
    <source>
        <dbReference type="SAM" id="MobiDB-lite"/>
    </source>
</evidence>
<feature type="compositionally biased region" description="Basic residues" evidence="1">
    <location>
        <begin position="15"/>
        <end position="25"/>
    </location>
</feature>
<reference evidence="2 3" key="1">
    <citation type="submission" date="2014-06" db="EMBL/GenBank/DDBJ databases">
        <authorList>
            <person name="Swart Estienne"/>
        </authorList>
    </citation>
    <scope>NUCLEOTIDE SEQUENCE [LARGE SCALE GENOMIC DNA]</scope>
    <source>
        <strain evidence="2 3">130c</strain>
    </source>
</reference>
<proteinExistence type="predicted"/>
<keyword evidence="3" id="KW-1185">Reference proteome</keyword>
<gene>
    <name evidence="2" type="primary">Contig1082.g38</name>
    <name evidence="2" type="ORF">STYLEM_19478</name>
</gene>
<dbReference type="AlphaFoldDB" id="A0A078B7Y9"/>